<evidence type="ECO:0000313" key="6">
    <source>
        <dbReference type="Proteomes" id="UP000193334"/>
    </source>
</evidence>
<keyword evidence="6" id="KW-1185">Reference proteome</keyword>
<dbReference type="Proteomes" id="UP000193334">
    <property type="component" value="Chromosome"/>
</dbReference>
<evidence type="ECO:0008006" key="7">
    <source>
        <dbReference type="Google" id="ProtNLM"/>
    </source>
</evidence>
<organism evidence="5 6">
    <name type="scientific">Sedimentisphaera salicampi</name>
    <dbReference type="NCBI Taxonomy" id="1941349"/>
    <lineage>
        <taxon>Bacteria</taxon>
        <taxon>Pseudomonadati</taxon>
        <taxon>Planctomycetota</taxon>
        <taxon>Phycisphaerae</taxon>
        <taxon>Sedimentisphaerales</taxon>
        <taxon>Sedimentisphaeraceae</taxon>
        <taxon>Sedimentisphaera</taxon>
    </lineage>
</organism>
<dbReference type="NCBIfam" id="NF047751">
    <property type="entry name" value="HepT_toxin"/>
    <property type="match status" value="1"/>
</dbReference>
<dbReference type="AlphaFoldDB" id="A0A1W6LKM3"/>
<reference evidence="6" key="1">
    <citation type="submission" date="2017-04" db="EMBL/GenBank/DDBJ databases">
        <title>Comparative genomics and description of representatives of a novel lineage of planctomycetes thriving in anoxic sediments.</title>
        <authorList>
            <person name="Spring S."/>
            <person name="Bunk B."/>
            <person name="Sproer C."/>
        </authorList>
    </citation>
    <scope>NUCLEOTIDE SEQUENCE [LARGE SCALE GENOMIC DNA]</scope>
    <source>
        <strain evidence="6">ST-PulAB-D4</strain>
    </source>
</reference>
<evidence type="ECO:0000256" key="3">
    <source>
        <dbReference type="ARBA" id="ARBA00022801"/>
    </source>
</evidence>
<keyword evidence="3" id="KW-0378">Hydrolase</keyword>
<dbReference type="Pfam" id="PF01934">
    <property type="entry name" value="HepT-like"/>
    <property type="match status" value="1"/>
</dbReference>
<comment type="similarity">
    <text evidence="4">Belongs to the HepT RNase toxin family.</text>
</comment>
<proteinExistence type="inferred from homology"/>
<evidence type="ECO:0000256" key="1">
    <source>
        <dbReference type="ARBA" id="ARBA00022649"/>
    </source>
</evidence>
<sequence>MKPIQPDDVSRSKAAVLQRCLKRIKEEYKADPSFESFTHLDAMTLNLERACQAAIDLANHTVSKSKLGVPNSSAEAFKLLADSGIIDKPMAQELAAMSGFRNIAVHQYQRIQNEVLKAIVENKLEIFENLCRKLGIDIYSPE</sequence>
<dbReference type="InterPro" id="IPR008201">
    <property type="entry name" value="HepT-like"/>
</dbReference>
<dbReference type="PANTHER" id="PTHR33397:SF3">
    <property type="entry name" value="MRNA NUCLEASE HEPT"/>
    <property type="match status" value="1"/>
</dbReference>
<evidence type="ECO:0000256" key="4">
    <source>
        <dbReference type="ARBA" id="ARBA00024207"/>
    </source>
</evidence>
<evidence type="ECO:0000256" key="2">
    <source>
        <dbReference type="ARBA" id="ARBA00022722"/>
    </source>
</evidence>
<keyword evidence="2" id="KW-0540">Nuclease</keyword>
<dbReference type="Gene3D" id="1.20.120.580">
    <property type="entry name" value="bsu32300-like"/>
    <property type="match status" value="1"/>
</dbReference>
<dbReference type="EMBL" id="CP021023">
    <property type="protein sequence ID" value="ARN56306.1"/>
    <property type="molecule type" value="Genomic_DNA"/>
</dbReference>
<evidence type="ECO:0000313" key="5">
    <source>
        <dbReference type="EMBL" id="ARN56306.1"/>
    </source>
</evidence>
<dbReference type="GO" id="GO:0016787">
    <property type="term" value="F:hydrolase activity"/>
    <property type="evidence" value="ECO:0007669"/>
    <property type="project" value="UniProtKB-KW"/>
</dbReference>
<dbReference type="RefSeq" id="WP_085755006.1">
    <property type="nucleotide sequence ID" value="NZ_CP021023.1"/>
</dbReference>
<dbReference type="STRING" id="1941349.STSP1_00682"/>
<name>A0A1W6LKM3_9BACT</name>
<gene>
    <name evidence="5" type="ORF">STSP1_00682</name>
</gene>
<keyword evidence="1" id="KW-1277">Toxin-antitoxin system</keyword>
<dbReference type="GO" id="GO:0004540">
    <property type="term" value="F:RNA nuclease activity"/>
    <property type="evidence" value="ECO:0007669"/>
    <property type="project" value="InterPro"/>
</dbReference>
<dbReference type="GO" id="GO:0110001">
    <property type="term" value="C:toxin-antitoxin complex"/>
    <property type="evidence" value="ECO:0007669"/>
    <property type="project" value="InterPro"/>
</dbReference>
<dbReference type="KEGG" id="pbp:STSP1_00682"/>
<dbReference type="InterPro" id="IPR052379">
    <property type="entry name" value="Type_VII_TA_RNase"/>
</dbReference>
<accession>A0A1W6LKM3</accession>
<dbReference type="InterPro" id="IPR037038">
    <property type="entry name" value="HepT-like_sf"/>
</dbReference>
<protein>
    <recommendedName>
        <fullName evidence="7">DUF86 domain-containing protein</fullName>
    </recommendedName>
</protein>
<dbReference type="PANTHER" id="PTHR33397">
    <property type="entry name" value="UPF0331 PROTEIN YUTE"/>
    <property type="match status" value="1"/>
</dbReference>